<accession>A0A518G1J4</accession>
<evidence type="ECO:0000259" key="7">
    <source>
        <dbReference type="Pfam" id="PF13087"/>
    </source>
</evidence>
<name>A0A518G1J4_9BACT</name>
<dbReference type="GO" id="GO:0043139">
    <property type="term" value="F:5'-3' DNA helicase activity"/>
    <property type="evidence" value="ECO:0007669"/>
    <property type="project" value="TreeGrafter"/>
</dbReference>
<dbReference type="InterPro" id="IPR027417">
    <property type="entry name" value="P-loop_NTPase"/>
</dbReference>
<dbReference type="AlphaFoldDB" id="A0A518G1J4"/>
<protein>
    <submittedName>
        <fullName evidence="8">ATP-dependent RecD-like DNA helicase</fullName>
        <ecNumber evidence="8">3.6.4.12</ecNumber>
    </submittedName>
</protein>
<evidence type="ECO:0000313" key="9">
    <source>
        <dbReference type="Proteomes" id="UP000318017"/>
    </source>
</evidence>
<dbReference type="EC" id="3.6.4.12" evidence="8"/>
<evidence type="ECO:0000256" key="4">
    <source>
        <dbReference type="ARBA" id="ARBA00022806"/>
    </source>
</evidence>
<keyword evidence="5" id="KW-0067">ATP-binding</keyword>
<evidence type="ECO:0000256" key="2">
    <source>
        <dbReference type="ARBA" id="ARBA00022741"/>
    </source>
</evidence>
<evidence type="ECO:0000256" key="3">
    <source>
        <dbReference type="ARBA" id="ARBA00022801"/>
    </source>
</evidence>
<feature type="domain" description="DNA2/NAM7 helicase-like C-terminal" evidence="7">
    <location>
        <begin position="609"/>
        <end position="789"/>
    </location>
</feature>
<dbReference type="SUPFAM" id="SSF52540">
    <property type="entry name" value="P-loop containing nucleoside triphosphate hydrolases"/>
    <property type="match status" value="1"/>
</dbReference>
<proteinExistence type="inferred from homology"/>
<dbReference type="OrthoDB" id="9757917at2"/>
<gene>
    <name evidence="8" type="primary">recD2_1</name>
    <name evidence="8" type="ORF">Q31a_07470</name>
</gene>
<dbReference type="InterPro" id="IPR041677">
    <property type="entry name" value="DNA2/NAM7_AAA_11"/>
</dbReference>
<dbReference type="PANTHER" id="PTHR43788">
    <property type="entry name" value="DNA2/NAM7 HELICASE FAMILY MEMBER"/>
    <property type="match status" value="1"/>
</dbReference>
<dbReference type="Proteomes" id="UP000318017">
    <property type="component" value="Chromosome"/>
</dbReference>
<keyword evidence="3 8" id="KW-0378">Hydrolase</keyword>
<dbReference type="GO" id="GO:0005524">
    <property type="term" value="F:ATP binding"/>
    <property type="evidence" value="ECO:0007669"/>
    <property type="project" value="UniProtKB-KW"/>
</dbReference>
<dbReference type="Gene3D" id="3.40.50.300">
    <property type="entry name" value="P-loop containing nucleotide triphosphate hydrolases"/>
    <property type="match status" value="2"/>
</dbReference>
<evidence type="ECO:0000259" key="6">
    <source>
        <dbReference type="Pfam" id="PF13086"/>
    </source>
</evidence>
<dbReference type="InterPro" id="IPR050534">
    <property type="entry name" value="Coronavir_polyprotein_1ab"/>
</dbReference>
<dbReference type="PANTHER" id="PTHR43788:SF8">
    <property type="entry name" value="DNA-BINDING PROTEIN SMUBP-2"/>
    <property type="match status" value="1"/>
</dbReference>
<organism evidence="8 9">
    <name type="scientific">Aureliella helgolandensis</name>
    <dbReference type="NCBI Taxonomy" id="2527968"/>
    <lineage>
        <taxon>Bacteria</taxon>
        <taxon>Pseudomonadati</taxon>
        <taxon>Planctomycetota</taxon>
        <taxon>Planctomycetia</taxon>
        <taxon>Pirellulales</taxon>
        <taxon>Pirellulaceae</taxon>
        <taxon>Aureliella</taxon>
    </lineage>
</organism>
<sequence length="930" mass="104523">MANVEQCIEYQLRCYQADNRETGIGSLWQDQHRHVRFFEGEELLLSGTVPQLPLVDPPESPLERDVFKYRRDKSLIYGVLPIVGSGAFSKRLPKQLCAPLAFFHCTLTPCRGSHIALQPELNDLKLNWPVLLAIAAETKADEGALEAILLELPSPPWPRSQLHSIAASLSEALPAVDFTPLGSFPQLLTSKQLQQTRASASAALQCHPAAAMALIPNSPDTRGVLFELSELSAASRRRELSPPLNAIFTEEAIPSNPRPSHRPLAPTVLSAAQRQALANAASQPLSIIVGPPGTGKSHTISAIVLDHLARNESVLVASKMDQAVDVVTQKIEDLLGPHDAVVRGGRKRHMRQMTSTLDNLLSGIHSPPPSDVAARKLESQLRKRDRQLSRVEKSLKASFRREIAWGSRYATPPASMFERLYRPLAKGFHDWLLSTLDCWEEIAKYEQLLESRVQHCQLFLRQRLHERVQRLLRRRRQDLSKFLQALKARSDGKQQRLFREIDFSLLLDAFPAWLCKLSDLSDVLPSTRQLFDVAILDEASQCDIASCLPLMQRARRVVIVGDSQQLKHISFLAEDRQAAIAQECQLSESQQQLLHYRNQSIIDLCSDSARQQEQVVFLNEHFRSLPPIIRFSNSEFYRNSLSIMRHSEYPADSEIPAEEELETGLKVLHVAGQRDGNGRNATEAELIVKHVVGLFESPLSGSPEVLPSIGVVSPFREQVEYLRKQFDQHLSLEQMQSIDLLVGTAHSFQGEERDVVHLSLTLDDQAHSASFRFLESPNLLNVAITRARHLQRVYHSFQLNTLRMDSLVRRYLESAPHHRATTPKGQNFHHDEFRSAVAAALSERGHLTEVDFPIGGFHLDLLMRGHGSLLGIDLVGYPGMLMDAFQLERYRMLRRAGLHVYPLSYRSWLQSPEAAIERALSTLKAFPAAS</sequence>
<evidence type="ECO:0000313" key="8">
    <source>
        <dbReference type="EMBL" id="QDV22462.1"/>
    </source>
</evidence>
<reference evidence="8 9" key="1">
    <citation type="submission" date="2019-02" db="EMBL/GenBank/DDBJ databases">
        <title>Deep-cultivation of Planctomycetes and their phenomic and genomic characterization uncovers novel biology.</title>
        <authorList>
            <person name="Wiegand S."/>
            <person name="Jogler M."/>
            <person name="Boedeker C."/>
            <person name="Pinto D."/>
            <person name="Vollmers J."/>
            <person name="Rivas-Marin E."/>
            <person name="Kohn T."/>
            <person name="Peeters S.H."/>
            <person name="Heuer A."/>
            <person name="Rast P."/>
            <person name="Oberbeckmann S."/>
            <person name="Bunk B."/>
            <person name="Jeske O."/>
            <person name="Meyerdierks A."/>
            <person name="Storesund J.E."/>
            <person name="Kallscheuer N."/>
            <person name="Luecker S."/>
            <person name="Lage O.M."/>
            <person name="Pohl T."/>
            <person name="Merkel B.J."/>
            <person name="Hornburger P."/>
            <person name="Mueller R.-W."/>
            <person name="Bruemmer F."/>
            <person name="Labrenz M."/>
            <person name="Spormann A.M."/>
            <person name="Op den Camp H."/>
            <person name="Overmann J."/>
            <person name="Amann R."/>
            <person name="Jetten M.S.M."/>
            <person name="Mascher T."/>
            <person name="Medema M.H."/>
            <person name="Devos D.P."/>
            <person name="Kaster A.-K."/>
            <person name="Ovreas L."/>
            <person name="Rohde M."/>
            <person name="Galperin M.Y."/>
            <person name="Jogler C."/>
        </authorList>
    </citation>
    <scope>NUCLEOTIDE SEQUENCE [LARGE SCALE GENOMIC DNA]</scope>
    <source>
        <strain evidence="8 9">Q31a</strain>
    </source>
</reference>
<dbReference type="KEGG" id="ahel:Q31a_07470"/>
<dbReference type="InterPro" id="IPR047187">
    <property type="entry name" value="SF1_C_Upf1"/>
</dbReference>
<dbReference type="CDD" id="cd01120">
    <property type="entry name" value="RecA-like_superfamily"/>
    <property type="match status" value="1"/>
</dbReference>
<evidence type="ECO:0000256" key="1">
    <source>
        <dbReference type="ARBA" id="ARBA00007913"/>
    </source>
</evidence>
<keyword evidence="9" id="KW-1185">Reference proteome</keyword>
<comment type="similarity">
    <text evidence="1">Belongs to the DNA2/NAM7 helicase family.</text>
</comment>
<feature type="domain" description="DNA2/NAM7 helicase helicase" evidence="6">
    <location>
        <begin position="270"/>
        <end position="567"/>
    </location>
</feature>
<dbReference type="Pfam" id="PF13087">
    <property type="entry name" value="AAA_12"/>
    <property type="match status" value="1"/>
</dbReference>
<keyword evidence="2" id="KW-0547">Nucleotide-binding</keyword>
<keyword evidence="4 8" id="KW-0347">Helicase</keyword>
<dbReference type="InterPro" id="IPR041679">
    <property type="entry name" value="DNA2/NAM7-like_C"/>
</dbReference>
<dbReference type="GO" id="GO:0016787">
    <property type="term" value="F:hydrolase activity"/>
    <property type="evidence" value="ECO:0007669"/>
    <property type="project" value="UniProtKB-KW"/>
</dbReference>
<dbReference type="Pfam" id="PF13086">
    <property type="entry name" value="AAA_11"/>
    <property type="match status" value="1"/>
</dbReference>
<dbReference type="EMBL" id="CP036298">
    <property type="protein sequence ID" value="QDV22462.1"/>
    <property type="molecule type" value="Genomic_DNA"/>
</dbReference>
<dbReference type="CDD" id="cd18808">
    <property type="entry name" value="SF1_C_Upf1"/>
    <property type="match status" value="1"/>
</dbReference>
<dbReference type="RefSeq" id="WP_145074045.1">
    <property type="nucleotide sequence ID" value="NZ_CP036298.1"/>
</dbReference>
<evidence type="ECO:0000256" key="5">
    <source>
        <dbReference type="ARBA" id="ARBA00022840"/>
    </source>
</evidence>